<dbReference type="Pfam" id="PF02674">
    <property type="entry name" value="Colicin_V"/>
    <property type="match status" value="1"/>
</dbReference>
<evidence type="ECO:0000256" key="6">
    <source>
        <dbReference type="SAM" id="Phobius"/>
    </source>
</evidence>
<dbReference type="GO" id="GO:0016020">
    <property type="term" value="C:membrane"/>
    <property type="evidence" value="ECO:0007669"/>
    <property type="project" value="UniProtKB-SubCell"/>
</dbReference>
<evidence type="ECO:0000256" key="3">
    <source>
        <dbReference type="ARBA" id="ARBA00022989"/>
    </source>
</evidence>
<dbReference type="AlphaFoldDB" id="A0A344PNG6"/>
<feature type="transmembrane region" description="Helical" evidence="6">
    <location>
        <begin position="31"/>
        <end position="51"/>
    </location>
</feature>
<proteinExistence type="predicted"/>
<evidence type="ECO:0000313" key="7">
    <source>
        <dbReference type="EMBL" id="AXC50921.1"/>
    </source>
</evidence>
<dbReference type="Proteomes" id="UP000252023">
    <property type="component" value="Chromosome"/>
</dbReference>
<feature type="transmembrane region" description="Helical" evidence="6">
    <location>
        <begin position="6"/>
        <end position="24"/>
    </location>
</feature>
<keyword evidence="2 6" id="KW-0812">Transmembrane</keyword>
<dbReference type="GO" id="GO:0009403">
    <property type="term" value="P:toxin biosynthetic process"/>
    <property type="evidence" value="ECO:0007669"/>
    <property type="project" value="InterPro"/>
</dbReference>
<sequence length="234" mass="24219">MNGFTLIDGIVAAVIILSAILAYSRGFVRESLAILGWIGAAVLAFLFAGAARPMISQVPGLNKFLGDSCELGTIAGFAVVFAIALVVFSIVTPLFSSVVQRSALGGVDQGMGFLFGVARGILLVAVAFIVYDRVMATEKIAMVEQSRSSQVFARMRGTVNEQIPQDAPGWVVNRYEQLVRTCTAAASGAAPTATTRTPTSATPEGAAPAETTTTTTTTTTAPAETAPAPTTPSN</sequence>
<evidence type="ECO:0000313" key="8">
    <source>
        <dbReference type="Proteomes" id="UP000252023"/>
    </source>
</evidence>
<dbReference type="EMBL" id="CP030918">
    <property type="protein sequence ID" value="AXC50921.1"/>
    <property type="molecule type" value="Genomic_DNA"/>
</dbReference>
<evidence type="ECO:0000256" key="5">
    <source>
        <dbReference type="SAM" id="MobiDB-lite"/>
    </source>
</evidence>
<dbReference type="PANTHER" id="PTHR36926:SF1">
    <property type="entry name" value="COLICIN V PRODUCTION PROTEIN"/>
    <property type="match status" value="1"/>
</dbReference>
<dbReference type="OrthoDB" id="9806894at2"/>
<keyword evidence="3 6" id="KW-1133">Transmembrane helix</keyword>
<gene>
    <name evidence="7" type="ORF">DRW48_15660</name>
</gene>
<organism evidence="7 8">
    <name type="scientific">Paracoccus suum</name>
    <dbReference type="NCBI Taxonomy" id="2259340"/>
    <lineage>
        <taxon>Bacteria</taxon>
        <taxon>Pseudomonadati</taxon>
        <taxon>Pseudomonadota</taxon>
        <taxon>Alphaproteobacteria</taxon>
        <taxon>Rhodobacterales</taxon>
        <taxon>Paracoccaceae</taxon>
        <taxon>Paracoccus</taxon>
    </lineage>
</organism>
<dbReference type="KEGG" id="pars:DRW48_15660"/>
<feature type="region of interest" description="Disordered" evidence="5">
    <location>
        <begin position="186"/>
        <end position="234"/>
    </location>
</feature>
<reference evidence="8" key="1">
    <citation type="submission" date="2018-07" db="EMBL/GenBank/DDBJ databases">
        <title>Genome sequencing of Paracoccus sp. SC2-6.</title>
        <authorList>
            <person name="Heo J."/>
            <person name="Kim S.-J."/>
            <person name="Kwon S.-W."/>
        </authorList>
    </citation>
    <scope>NUCLEOTIDE SEQUENCE [LARGE SCALE GENOMIC DNA]</scope>
    <source>
        <strain evidence="8">SC2-6</strain>
    </source>
</reference>
<evidence type="ECO:0000256" key="4">
    <source>
        <dbReference type="ARBA" id="ARBA00023136"/>
    </source>
</evidence>
<protein>
    <submittedName>
        <fullName evidence="7">CvpA family protein</fullName>
    </submittedName>
</protein>
<dbReference type="InterPro" id="IPR003825">
    <property type="entry name" value="Colicin-V_CvpA"/>
</dbReference>
<feature type="transmembrane region" description="Helical" evidence="6">
    <location>
        <begin position="71"/>
        <end position="99"/>
    </location>
</feature>
<dbReference type="PANTHER" id="PTHR36926">
    <property type="entry name" value="COLICIN V PRODUCTION PROTEIN"/>
    <property type="match status" value="1"/>
</dbReference>
<accession>A0A344PNG6</accession>
<feature type="transmembrane region" description="Helical" evidence="6">
    <location>
        <begin position="111"/>
        <end position="131"/>
    </location>
</feature>
<evidence type="ECO:0000256" key="2">
    <source>
        <dbReference type="ARBA" id="ARBA00022692"/>
    </source>
</evidence>
<comment type="subcellular location">
    <subcellularLocation>
        <location evidence="1">Membrane</location>
        <topology evidence="1">Multi-pass membrane protein</topology>
    </subcellularLocation>
</comment>
<dbReference type="InterPro" id="IPR052719">
    <property type="entry name" value="CvpA-like"/>
</dbReference>
<name>A0A344PNG6_9RHOB</name>
<keyword evidence="8" id="KW-1185">Reference proteome</keyword>
<evidence type="ECO:0000256" key="1">
    <source>
        <dbReference type="ARBA" id="ARBA00004141"/>
    </source>
</evidence>
<keyword evidence="4 6" id="KW-0472">Membrane</keyword>